<evidence type="ECO:0000313" key="4">
    <source>
        <dbReference type="EMBL" id="RCX07092.1"/>
    </source>
</evidence>
<dbReference type="Proteomes" id="UP000252174">
    <property type="component" value="Unassembled WGS sequence"/>
</dbReference>
<feature type="transmembrane region" description="Helical" evidence="2">
    <location>
        <begin position="36"/>
        <end position="59"/>
    </location>
</feature>
<proteinExistence type="predicted"/>
<feature type="compositionally biased region" description="Pro residues" evidence="1">
    <location>
        <begin position="1"/>
        <end position="15"/>
    </location>
</feature>
<sequence length="191" mass="20775">MTDPLAPPSTTPAPDPQSAGGSPTASAPPTRRVSPWWRALSVALLLVLALGWATSASLYEQLKAQIRHLQAKIVALPQVHYVAVLVNDQQRPALLVTYDPKAAALQVQRLNAVREGPEDSMQLWALDGKNPPRSLGLVLSKYQTLQIPVQPQALQGVVELAVSVEDKGGVSDRQGPRLPYLFRGWWIQKAI</sequence>
<accession>A0A369ACK3</accession>
<name>A0A369ACK3_9BURK</name>
<reference evidence="4 5" key="1">
    <citation type="submission" date="2018-07" db="EMBL/GenBank/DDBJ databases">
        <title>Genomic Encyclopedia of Type Strains, Phase IV (KMG-IV): sequencing the most valuable type-strain genomes for metagenomic binning, comparative biology and taxonomic classification.</title>
        <authorList>
            <person name="Goeker M."/>
        </authorList>
    </citation>
    <scope>NUCLEOTIDE SEQUENCE [LARGE SCALE GENOMIC DNA]</scope>
    <source>
        <strain evidence="4 5">DSM 100911</strain>
    </source>
</reference>
<dbReference type="GO" id="GO:0005886">
    <property type="term" value="C:plasma membrane"/>
    <property type="evidence" value="ECO:0007669"/>
    <property type="project" value="InterPro"/>
</dbReference>
<dbReference type="OrthoDB" id="8900846at2"/>
<keyword evidence="5" id="KW-1185">Reference proteome</keyword>
<keyword evidence="2" id="KW-0812">Transmembrane</keyword>
<evidence type="ECO:0000256" key="1">
    <source>
        <dbReference type="SAM" id="MobiDB-lite"/>
    </source>
</evidence>
<dbReference type="Pfam" id="PF10099">
    <property type="entry name" value="RskA_C"/>
    <property type="match status" value="1"/>
</dbReference>
<feature type="domain" description="Anti-sigma K factor RskA C-terminal" evidence="3">
    <location>
        <begin position="41"/>
        <end position="173"/>
    </location>
</feature>
<dbReference type="AlphaFoldDB" id="A0A369ACK3"/>
<protein>
    <submittedName>
        <fullName evidence="4">Anti-sigma-K factor RskA</fullName>
    </submittedName>
</protein>
<dbReference type="RefSeq" id="WP_114484358.1">
    <property type="nucleotide sequence ID" value="NZ_QPJU01000018.1"/>
</dbReference>
<keyword evidence="2" id="KW-0472">Membrane</keyword>
<keyword evidence="2" id="KW-1133">Transmembrane helix</keyword>
<dbReference type="EMBL" id="QPJU01000018">
    <property type="protein sequence ID" value="RCX07092.1"/>
    <property type="molecule type" value="Genomic_DNA"/>
</dbReference>
<evidence type="ECO:0000256" key="2">
    <source>
        <dbReference type="SAM" id="Phobius"/>
    </source>
</evidence>
<feature type="region of interest" description="Disordered" evidence="1">
    <location>
        <begin position="1"/>
        <end position="30"/>
    </location>
</feature>
<dbReference type="InterPro" id="IPR018764">
    <property type="entry name" value="RskA_C"/>
</dbReference>
<organism evidence="4 5">
    <name type="scientific">Extensimonas vulgaris</name>
    <dbReference type="NCBI Taxonomy" id="1031594"/>
    <lineage>
        <taxon>Bacteria</taxon>
        <taxon>Pseudomonadati</taxon>
        <taxon>Pseudomonadota</taxon>
        <taxon>Betaproteobacteria</taxon>
        <taxon>Burkholderiales</taxon>
        <taxon>Comamonadaceae</taxon>
        <taxon>Extensimonas</taxon>
    </lineage>
</organism>
<evidence type="ECO:0000259" key="3">
    <source>
        <dbReference type="Pfam" id="PF10099"/>
    </source>
</evidence>
<evidence type="ECO:0000313" key="5">
    <source>
        <dbReference type="Proteomes" id="UP000252174"/>
    </source>
</evidence>
<gene>
    <name evidence="4" type="ORF">DFR45_11818</name>
</gene>
<comment type="caution">
    <text evidence="4">The sequence shown here is derived from an EMBL/GenBank/DDBJ whole genome shotgun (WGS) entry which is preliminary data.</text>
</comment>